<feature type="transmembrane region" description="Helical" evidence="2">
    <location>
        <begin position="71"/>
        <end position="92"/>
    </location>
</feature>
<evidence type="ECO:0000256" key="1">
    <source>
        <dbReference type="ARBA" id="ARBA00005801"/>
    </source>
</evidence>
<feature type="transmembrane region" description="Helical" evidence="2">
    <location>
        <begin position="47"/>
        <end position="65"/>
    </location>
</feature>
<feature type="transmembrane region" description="Helical" evidence="2">
    <location>
        <begin position="17"/>
        <end position="35"/>
    </location>
</feature>
<keyword evidence="2" id="KW-0812">Transmembrane</keyword>
<organism evidence="4 5">
    <name type="scientific">Longimycelium tulufanense</name>
    <dbReference type="NCBI Taxonomy" id="907463"/>
    <lineage>
        <taxon>Bacteria</taxon>
        <taxon>Bacillati</taxon>
        <taxon>Actinomycetota</taxon>
        <taxon>Actinomycetes</taxon>
        <taxon>Pseudonocardiales</taxon>
        <taxon>Pseudonocardiaceae</taxon>
        <taxon>Longimycelium</taxon>
    </lineage>
</organism>
<keyword evidence="2" id="KW-1133">Transmembrane helix</keyword>
<dbReference type="InterPro" id="IPR000045">
    <property type="entry name" value="Prepilin_IV_endopep_pep"/>
</dbReference>
<dbReference type="EMBL" id="BMMK01000025">
    <property type="protein sequence ID" value="GGM70207.1"/>
    <property type="molecule type" value="Genomic_DNA"/>
</dbReference>
<dbReference type="Pfam" id="PF01478">
    <property type="entry name" value="Peptidase_A24"/>
    <property type="match status" value="1"/>
</dbReference>
<dbReference type="PANTHER" id="PTHR30487">
    <property type="entry name" value="TYPE 4 PREPILIN-LIKE PROTEINS LEADER PEPTIDE-PROCESSING ENZYME"/>
    <property type="match status" value="1"/>
</dbReference>
<dbReference type="AlphaFoldDB" id="A0A8J3CBK2"/>
<feature type="domain" description="Prepilin type IV endopeptidase peptidase" evidence="3">
    <location>
        <begin position="25"/>
        <end position="131"/>
    </location>
</feature>
<keyword evidence="2" id="KW-0472">Membrane</keyword>
<keyword evidence="5" id="KW-1185">Reference proteome</keyword>
<reference evidence="4" key="1">
    <citation type="journal article" date="2014" name="Int. J. Syst. Evol. Microbiol.">
        <title>Complete genome sequence of Corynebacterium casei LMG S-19264T (=DSM 44701T), isolated from a smear-ripened cheese.</title>
        <authorList>
            <consortium name="US DOE Joint Genome Institute (JGI-PGF)"/>
            <person name="Walter F."/>
            <person name="Albersmeier A."/>
            <person name="Kalinowski J."/>
            <person name="Ruckert C."/>
        </authorList>
    </citation>
    <scope>NUCLEOTIDE SEQUENCE</scope>
    <source>
        <strain evidence="4">CGMCC 4.5737</strain>
    </source>
</reference>
<protein>
    <recommendedName>
        <fullName evidence="3">Prepilin type IV endopeptidase peptidase domain-containing protein</fullName>
    </recommendedName>
</protein>
<dbReference type="GO" id="GO:0004190">
    <property type="term" value="F:aspartic-type endopeptidase activity"/>
    <property type="evidence" value="ECO:0007669"/>
    <property type="project" value="InterPro"/>
</dbReference>
<proteinExistence type="inferred from homology"/>
<feature type="transmembrane region" description="Helical" evidence="2">
    <location>
        <begin position="104"/>
        <end position="137"/>
    </location>
</feature>
<name>A0A8J3CBK2_9PSEU</name>
<evidence type="ECO:0000313" key="4">
    <source>
        <dbReference type="EMBL" id="GGM70207.1"/>
    </source>
</evidence>
<dbReference type="PANTHER" id="PTHR30487:SF0">
    <property type="entry name" value="PREPILIN LEADER PEPTIDASE_N-METHYLTRANSFERASE-RELATED"/>
    <property type="match status" value="1"/>
</dbReference>
<reference evidence="4" key="2">
    <citation type="submission" date="2020-09" db="EMBL/GenBank/DDBJ databases">
        <authorList>
            <person name="Sun Q."/>
            <person name="Zhou Y."/>
        </authorList>
    </citation>
    <scope>NUCLEOTIDE SEQUENCE</scope>
    <source>
        <strain evidence="4">CGMCC 4.5737</strain>
    </source>
</reference>
<sequence length="170" mass="17081">MLWTVATTIAAFGGFPAWWLPVPLALGWLAVLLTATDLARRRLPDALTLPAYPAAVVLLAVVSWLGPGVDLALRALGGACLFGLAHAAVHLVAPTALGAGDVKLAGVLGALLGAVSWLALIQGAFLAGLVTLGLAALRPKTALPGVPHGPGLLTATWTITVLPPAASPFG</sequence>
<gene>
    <name evidence="4" type="ORF">GCM10012275_45790</name>
</gene>
<dbReference type="InterPro" id="IPR050882">
    <property type="entry name" value="Prepilin_peptidase/N-MTase"/>
</dbReference>
<evidence type="ECO:0000313" key="5">
    <source>
        <dbReference type="Proteomes" id="UP000637578"/>
    </source>
</evidence>
<dbReference type="GO" id="GO:0006465">
    <property type="term" value="P:signal peptide processing"/>
    <property type="evidence" value="ECO:0007669"/>
    <property type="project" value="TreeGrafter"/>
</dbReference>
<dbReference type="Proteomes" id="UP000637578">
    <property type="component" value="Unassembled WGS sequence"/>
</dbReference>
<dbReference type="GO" id="GO:0005886">
    <property type="term" value="C:plasma membrane"/>
    <property type="evidence" value="ECO:0007669"/>
    <property type="project" value="TreeGrafter"/>
</dbReference>
<accession>A0A8J3CBK2</accession>
<evidence type="ECO:0000259" key="3">
    <source>
        <dbReference type="Pfam" id="PF01478"/>
    </source>
</evidence>
<dbReference type="Gene3D" id="1.20.120.1220">
    <property type="match status" value="1"/>
</dbReference>
<comment type="similarity">
    <text evidence="1">Belongs to the peptidase A24 family.</text>
</comment>
<comment type="caution">
    <text evidence="4">The sequence shown here is derived from an EMBL/GenBank/DDBJ whole genome shotgun (WGS) entry which is preliminary data.</text>
</comment>
<evidence type="ECO:0000256" key="2">
    <source>
        <dbReference type="SAM" id="Phobius"/>
    </source>
</evidence>